<evidence type="ECO:0000313" key="11">
    <source>
        <dbReference type="Proteomes" id="UP000003340"/>
    </source>
</evidence>
<feature type="binding site" evidence="7">
    <location>
        <position position="74"/>
    </location>
    <ligand>
        <name>[4Fe-4S] cluster</name>
        <dbReference type="ChEBI" id="CHEBI:49883"/>
        <note>4Fe-4S-S-AdoMet</note>
    </ligand>
</feature>
<reference evidence="10 11" key="2">
    <citation type="submission" date="2009-02" db="EMBL/GenBank/DDBJ databases">
        <title>Draft genome sequence of Clostridium methylpentosum (DSM 5476).</title>
        <authorList>
            <person name="Sudarsanam P."/>
            <person name="Ley R."/>
            <person name="Guruge J."/>
            <person name="Turnbaugh P.J."/>
            <person name="Mahowald M."/>
            <person name="Liep D."/>
            <person name="Gordon J."/>
        </authorList>
    </citation>
    <scope>NUCLEOTIDE SEQUENCE [LARGE SCALE GENOMIC DNA]</scope>
    <source>
        <strain evidence="10 11">DSM 5476</strain>
    </source>
</reference>
<dbReference type="GO" id="GO:0046872">
    <property type="term" value="F:metal ion binding"/>
    <property type="evidence" value="ECO:0007669"/>
    <property type="project" value="UniProtKB-KW"/>
</dbReference>
<dbReference type="CDD" id="cd01335">
    <property type="entry name" value="Radical_SAM"/>
    <property type="match status" value="1"/>
</dbReference>
<keyword evidence="11" id="KW-1185">Reference proteome</keyword>
<dbReference type="InterPro" id="IPR007197">
    <property type="entry name" value="rSAM"/>
</dbReference>
<evidence type="ECO:0000256" key="4">
    <source>
        <dbReference type="ARBA" id="ARBA00023004"/>
    </source>
</evidence>
<evidence type="ECO:0000256" key="6">
    <source>
        <dbReference type="ARBA" id="ARBA00034078"/>
    </source>
</evidence>
<keyword evidence="1 7" id="KW-0004">4Fe-4S</keyword>
<dbReference type="PROSITE" id="PS51918">
    <property type="entry name" value="RADICAL_SAM"/>
    <property type="match status" value="1"/>
</dbReference>
<keyword evidence="4 7" id="KW-0408">Iron</keyword>
<comment type="caution">
    <text evidence="10">The sequence shown here is derived from an EMBL/GenBank/DDBJ whole genome shotgun (WGS) entry which is preliminary data.</text>
</comment>
<feature type="binding site" evidence="8">
    <location>
        <position position="168"/>
    </location>
    <ligand>
        <name>S-adenosyl-L-methionine</name>
        <dbReference type="ChEBI" id="CHEBI:59789"/>
    </ligand>
</feature>
<comment type="cofactor">
    <cofactor evidence="6">
        <name>[2Fe-2S] cluster</name>
        <dbReference type="ChEBI" id="CHEBI:190135"/>
    </cofactor>
</comment>
<dbReference type="InterPro" id="IPR034422">
    <property type="entry name" value="HydE/PylB-like"/>
</dbReference>
<dbReference type="Gene3D" id="3.20.20.70">
    <property type="entry name" value="Aldolase class I"/>
    <property type="match status" value="1"/>
</dbReference>
<evidence type="ECO:0000256" key="8">
    <source>
        <dbReference type="PIRSR" id="PIRSR004762-2"/>
    </source>
</evidence>
<dbReference type="InterPro" id="IPR010722">
    <property type="entry name" value="BATS_dom"/>
</dbReference>
<organism evidence="10 11">
    <name type="scientific">[Clostridium] methylpentosum DSM 5476</name>
    <dbReference type="NCBI Taxonomy" id="537013"/>
    <lineage>
        <taxon>Bacteria</taxon>
        <taxon>Bacillati</taxon>
        <taxon>Bacillota</taxon>
        <taxon>Clostridia</taxon>
        <taxon>Eubacteriales</taxon>
        <taxon>Oscillospiraceae</taxon>
        <taxon>Oscillospiraceae incertae sedis</taxon>
    </lineage>
</organism>
<feature type="binding site" evidence="8">
    <location>
        <position position="143"/>
    </location>
    <ligand>
        <name>(3R)-3-methyl-D-ornithine</name>
        <dbReference type="ChEBI" id="CHEBI:64642"/>
    </ligand>
</feature>
<feature type="domain" description="Radical SAM core" evidence="9">
    <location>
        <begin position="56"/>
        <end position="275"/>
    </location>
</feature>
<dbReference type="Pfam" id="PF04055">
    <property type="entry name" value="Radical_SAM"/>
    <property type="match status" value="1"/>
</dbReference>
<dbReference type="SFLD" id="SFLDG01060">
    <property type="entry name" value="BATS_domain_containing"/>
    <property type="match status" value="1"/>
</dbReference>
<dbReference type="PIRSF" id="PIRSF004762">
    <property type="entry name" value="CHP00423"/>
    <property type="match status" value="1"/>
</dbReference>
<feature type="binding site" evidence="8">
    <location>
        <position position="187"/>
    </location>
    <ligand>
        <name>S-adenosyl-L-methionine</name>
        <dbReference type="ChEBI" id="CHEBI:59789"/>
    </ligand>
</feature>
<evidence type="ECO:0000256" key="1">
    <source>
        <dbReference type="ARBA" id="ARBA00022485"/>
    </source>
</evidence>
<dbReference type="eggNOG" id="COG0502">
    <property type="taxonomic scope" value="Bacteria"/>
</dbReference>
<evidence type="ECO:0000313" key="10">
    <source>
        <dbReference type="EMBL" id="EEG29525.1"/>
    </source>
</evidence>
<keyword evidence="3" id="KW-0479">Metal-binding</keyword>
<dbReference type="GO" id="GO:0044272">
    <property type="term" value="P:sulfur compound biosynthetic process"/>
    <property type="evidence" value="ECO:0007669"/>
    <property type="project" value="UniProtKB-ARBA"/>
</dbReference>
<feature type="binding site" evidence="7">
    <location>
        <position position="77"/>
    </location>
    <ligand>
        <name>[4Fe-4S] cluster</name>
        <dbReference type="ChEBI" id="CHEBI:49883"/>
        <note>4Fe-4S-S-AdoMet</note>
    </ligand>
</feature>
<gene>
    <name evidence="10" type="primary">hydE</name>
    <name evidence="10" type="ORF">CLOSTMETH_02861</name>
</gene>
<keyword evidence="2 7" id="KW-0949">S-adenosyl-L-methionine</keyword>
<dbReference type="AlphaFoldDB" id="C0EG68"/>
<feature type="binding site" evidence="7">
    <location>
        <position position="70"/>
    </location>
    <ligand>
        <name>[4Fe-4S] cluster</name>
        <dbReference type="ChEBI" id="CHEBI:49883"/>
        <note>4Fe-4S-S-AdoMet</note>
    </ligand>
</feature>
<dbReference type="SFLD" id="SFLDS00029">
    <property type="entry name" value="Radical_SAM"/>
    <property type="match status" value="1"/>
</dbReference>
<dbReference type="InterPro" id="IPR024021">
    <property type="entry name" value="FeFe-hyd_HydE_rSAM"/>
</dbReference>
<dbReference type="Proteomes" id="UP000003340">
    <property type="component" value="Unassembled WGS sequence"/>
</dbReference>
<accession>C0EG68</accession>
<dbReference type="EMBL" id="ACEC01000096">
    <property type="protein sequence ID" value="EEG29525.1"/>
    <property type="molecule type" value="Genomic_DNA"/>
</dbReference>
<sequence length="341" mass="38224">MSKFAGREHRKEGEPMATGGFLEKQTVEKLAELLRLEDFSEVYAEADRVRRENVGDRVQIRAILEFSNHCRRQCRYCGLNRNNTGLERYRIQPAQMVETARQAWEAGYRTIVLQSGEDGYYTAQMLGEVVKEIKKTGMAVTLSCGELPVEDYAYLRACGADRYLLKHETADTQLYSSLHPCGTLENRVSCLREIKRLGYETGSGFMIGLPGQTEETIARDLLLLQELNCDMAGIGPFVPHPDTPLRDHPHGSTELTKRAVALARLLLPKANLPATTSLGVLDQGEKNDIFSCGANVIMRKVTPSSYKKLYEIYPAALGETDICSERKELEAQIRALGKIPY</sequence>
<dbReference type="NCBIfam" id="TIGR03956">
    <property type="entry name" value="rSAM_HydE"/>
    <property type="match status" value="1"/>
</dbReference>
<proteinExistence type="predicted"/>
<dbReference type="PANTHER" id="PTHR43726">
    <property type="entry name" value="3-METHYLORNITHINE SYNTHASE"/>
    <property type="match status" value="1"/>
</dbReference>
<dbReference type="SFLD" id="SFLDG01082">
    <property type="entry name" value="B12-binding_domain_containing"/>
    <property type="match status" value="1"/>
</dbReference>
<dbReference type="SMART" id="SM00729">
    <property type="entry name" value="Elp3"/>
    <property type="match status" value="1"/>
</dbReference>
<reference evidence="10 11" key="1">
    <citation type="submission" date="2009-01" db="EMBL/GenBank/DDBJ databases">
        <authorList>
            <person name="Fulton L."/>
            <person name="Clifton S."/>
            <person name="Fulton B."/>
            <person name="Xu J."/>
            <person name="Minx P."/>
            <person name="Pepin K.H."/>
            <person name="Johnson M."/>
            <person name="Bhonagiri V."/>
            <person name="Nash W.E."/>
            <person name="Mardis E.R."/>
            <person name="Wilson R.K."/>
        </authorList>
    </citation>
    <scope>NUCLEOTIDE SEQUENCE [LARGE SCALE GENOMIC DNA]</scope>
    <source>
        <strain evidence="10 11">DSM 5476</strain>
    </source>
</reference>
<comment type="cofactor">
    <cofactor evidence="7">
        <name>[4Fe-4S] cluster</name>
        <dbReference type="ChEBI" id="CHEBI:49883"/>
    </cofactor>
    <text evidence="7">Binds 1 [4Fe-4S] cluster. The cluster is coordinated with 3 cysteines and an exchangeable S-adenosyl-L-methionine.</text>
</comment>
<dbReference type="GO" id="GO:0042364">
    <property type="term" value="P:water-soluble vitamin biosynthetic process"/>
    <property type="evidence" value="ECO:0007669"/>
    <property type="project" value="UniProtKB-ARBA"/>
</dbReference>
<dbReference type="InterPro" id="IPR013785">
    <property type="entry name" value="Aldolase_TIM"/>
</dbReference>
<dbReference type="STRING" id="537013.CLOSTMETH_02861"/>
<evidence type="ECO:0000259" key="9">
    <source>
        <dbReference type="PROSITE" id="PS51918"/>
    </source>
</evidence>
<dbReference type="HOGENOM" id="CLU_033172_0_1_9"/>
<evidence type="ECO:0000256" key="7">
    <source>
        <dbReference type="PIRSR" id="PIRSR004762-1"/>
    </source>
</evidence>
<dbReference type="GO" id="GO:0051539">
    <property type="term" value="F:4 iron, 4 sulfur cluster binding"/>
    <property type="evidence" value="ECO:0007669"/>
    <property type="project" value="UniProtKB-KW"/>
</dbReference>
<keyword evidence="5 7" id="KW-0411">Iron-sulfur</keyword>
<dbReference type="GO" id="GO:0016740">
    <property type="term" value="F:transferase activity"/>
    <property type="evidence" value="ECO:0007669"/>
    <property type="project" value="TreeGrafter"/>
</dbReference>
<evidence type="ECO:0000256" key="3">
    <source>
        <dbReference type="ARBA" id="ARBA00022723"/>
    </source>
</evidence>
<name>C0EG68_9FIRM</name>
<dbReference type="SFLD" id="SFLDG01280">
    <property type="entry name" value="HydE/PylB-like"/>
    <property type="match status" value="1"/>
</dbReference>
<evidence type="ECO:0000256" key="2">
    <source>
        <dbReference type="ARBA" id="ARBA00022691"/>
    </source>
</evidence>
<evidence type="ECO:0000256" key="5">
    <source>
        <dbReference type="ARBA" id="ARBA00023014"/>
    </source>
</evidence>
<dbReference type="PANTHER" id="PTHR43726:SF1">
    <property type="entry name" value="BIOTIN SYNTHASE"/>
    <property type="match status" value="1"/>
</dbReference>
<dbReference type="InterPro" id="IPR058240">
    <property type="entry name" value="rSAM_sf"/>
</dbReference>
<dbReference type="InterPro" id="IPR006638">
    <property type="entry name" value="Elp3/MiaA/NifB-like_rSAM"/>
</dbReference>
<dbReference type="SMART" id="SM00876">
    <property type="entry name" value="BATS"/>
    <property type="match status" value="1"/>
</dbReference>
<feature type="binding site" evidence="8">
    <location>
        <position position="277"/>
    </location>
    <ligand>
        <name>(3R)-3-methyl-D-ornithine</name>
        <dbReference type="ChEBI" id="CHEBI:64642"/>
    </ligand>
</feature>
<protein>
    <submittedName>
        <fullName evidence="10">Iron-only hydrogenase maturation rSAM protein HydE</fullName>
    </submittedName>
</protein>
<dbReference type="SUPFAM" id="SSF102114">
    <property type="entry name" value="Radical SAM enzymes"/>
    <property type="match status" value="1"/>
</dbReference>